<organism evidence="12 13">
    <name type="scientific">Rhizophagus irregularis (strain DAOM 197198w)</name>
    <name type="common">Glomus intraradices</name>
    <dbReference type="NCBI Taxonomy" id="1432141"/>
    <lineage>
        <taxon>Eukaryota</taxon>
        <taxon>Fungi</taxon>
        <taxon>Fungi incertae sedis</taxon>
        <taxon>Mucoromycota</taxon>
        <taxon>Glomeromycotina</taxon>
        <taxon>Glomeromycetes</taxon>
        <taxon>Glomerales</taxon>
        <taxon>Glomeraceae</taxon>
        <taxon>Rhizophagus</taxon>
    </lineage>
</organism>
<evidence type="ECO:0000256" key="4">
    <source>
        <dbReference type="ARBA" id="ARBA00022692"/>
    </source>
</evidence>
<evidence type="ECO:0000256" key="8">
    <source>
        <dbReference type="SAM" id="MobiDB-lite"/>
    </source>
</evidence>
<evidence type="ECO:0000313" key="12">
    <source>
        <dbReference type="EMBL" id="EXX58776.1"/>
    </source>
</evidence>
<dbReference type="HOGENOM" id="CLU_013430_4_3_1"/>
<dbReference type="Pfam" id="PF01545">
    <property type="entry name" value="Cation_efflux"/>
    <property type="match status" value="1"/>
</dbReference>
<keyword evidence="6 9" id="KW-1133">Transmembrane helix</keyword>
<feature type="compositionally biased region" description="Basic and acidic residues" evidence="8">
    <location>
        <begin position="225"/>
        <end position="237"/>
    </location>
</feature>
<evidence type="ECO:0000256" key="7">
    <source>
        <dbReference type="ARBA" id="ARBA00023136"/>
    </source>
</evidence>
<feature type="transmembrane region" description="Helical" evidence="9">
    <location>
        <begin position="36"/>
        <end position="56"/>
    </location>
</feature>
<dbReference type="PANTHER" id="PTHR45820:SF4">
    <property type="entry name" value="ZINC TRANSPORTER 63C, ISOFORM F"/>
    <property type="match status" value="1"/>
</dbReference>
<feature type="transmembrane region" description="Helical" evidence="9">
    <location>
        <begin position="111"/>
        <end position="132"/>
    </location>
</feature>
<dbReference type="NCBIfam" id="TIGR01297">
    <property type="entry name" value="CDF"/>
    <property type="match status" value="1"/>
</dbReference>
<dbReference type="GO" id="GO:0016020">
    <property type="term" value="C:membrane"/>
    <property type="evidence" value="ECO:0007669"/>
    <property type="project" value="UniProtKB-SubCell"/>
</dbReference>
<evidence type="ECO:0000256" key="1">
    <source>
        <dbReference type="ARBA" id="ARBA00004141"/>
    </source>
</evidence>
<comment type="subcellular location">
    <subcellularLocation>
        <location evidence="1">Membrane</location>
        <topology evidence="1">Multi-pass membrane protein</topology>
    </subcellularLocation>
</comment>
<comment type="similarity">
    <text evidence="2">Belongs to the cation diffusion facilitator (CDF) transporter (TC 2.A.4) family. SLC30A subfamily.</text>
</comment>
<feature type="region of interest" description="Disordered" evidence="8">
    <location>
        <begin position="188"/>
        <end position="237"/>
    </location>
</feature>
<evidence type="ECO:0000256" key="6">
    <source>
        <dbReference type="ARBA" id="ARBA00022989"/>
    </source>
</evidence>
<accession>A0A015KGN3</accession>
<evidence type="ECO:0000313" key="13">
    <source>
        <dbReference type="Proteomes" id="UP000022910"/>
    </source>
</evidence>
<feature type="transmembrane region" description="Helical" evidence="9">
    <location>
        <begin position="245"/>
        <end position="268"/>
    </location>
</feature>
<dbReference type="OrthoDB" id="9944568at2759"/>
<comment type="caution">
    <text evidence="12">The sequence shown here is derived from an EMBL/GenBank/DDBJ whole genome shotgun (WGS) entry which is preliminary data.</text>
</comment>
<feature type="transmembrane region" description="Helical" evidence="9">
    <location>
        <begin position="9"/>
        <end position="30"/>
    </location>
</feature>
<dbReference type="InterPro" id="IPR002524">
    <property type="entry name" value="Cation_efflux"/>
</dbReference>
<keyword evidence="13" id="KW-1185">Reference proteome</keyword>
<feature type="transmembrane region" description="Helical" evidence="9">
    <location>
        <begin position="77"/>
        <end position="99"/>
    </location>
</feature>
<dbReference type="SMR" id="A0A015KGN3"/>
<dbReference type="Pfam" id="PF16916">
    <property type="entry name" value="ZT_dimer"/>
    <property type="match status" value="1"/>
</dbReference>
<dbReference type="Proteomes" id="UP000022910">
    <property type="component" value="Unassembled WGS sequence"/>
</dbReference>
<dbReference type="Gene3D" id="1.20.1510.10">
    <property type="entry name" value="Cation efflux protein transmembrane domain"/>
    <property type="match status" value="2"/>
</dbReference>
<evidence type="ECO:0000256" key="2">
    <source>
        <dbReference type="ARBA" id="ARBA00008873"/>
    </source>
</evidence>
<dbReference type="SUPFAM" id="SSF160240">
    <property type="entry name" value="Cation efflux protein cytoplasmic domain-like"/>
    <property type="match status" value="1"/>
</dbReference>
<dbReference type="OMA" id="FQDCASW"/>
<evidence type="ECO:0000256" key="9">
    <source>
        <dbReference type="SAM" id="Phobius"/>
    </source>
</evidence>
<evidence type="ECO:0000259" key="11">
    <source>
        <dbReference type="Pfam" id="PF16916"/>
    </source>
</evidence>
<keyword evidence="7 9" id="KW-0472">Membrane</keyword>
<dbReference type="AlphaFoldDB" id="A0A015KGN3"/>
<feature type="transmembrane region" description="Helical" evidence="9">
    <location>
        <begin position="280"/>
        <end position="297"/>
    </location>
</feature>
<feature type="domain" description="Cation efflux protein cytoplasmic" evidence="11">
    <location>
        <begin position="312"/>
        <end position="381"/>
    </location>
</feature>
<dbReference type="SUPFAM" id="SSF161111">
    <property type="entry name" value="Cation efflux protein transmembrane domain-like"/>
    <property type="match status" value="1"/>
</dbReference>
<dbReference type="InterPro" id="IPR027470">
    <property type="entry name" value="Cation_efflux_CTD"/>
</dbReference>
<keyword evidence="4 9" id="KW-0812">Transmembrane</keyword>
<feature type="domain" description="Cation efflux protein transmembrane" evidence="10">
    <location>
        <begin position="9"/>
        <end position="305"/>
    </location>
</feature>
<protein>
    <submittedName>
        <fullName evidence="12">Zn(2+) transporter ZRC1</fullName>
    </submittedName>
</protein>
<dbReference type="PANTHER" id="PTHR45820">
    <property type="entry name" value="FI23527P1"/>
    <property type="match status" value="1"/>
</dbReference>
<reference evidence="12 13" key="1">
    <citation type="submission" date="2014-02" db="EMBL/GenBank/DDBJ databases">
        <title>Single nucleus genome sequencing reveals high similarity among nuclei of an endomycorrhizal fungus.</title>
        <authorList>
            <person name="Lin K."/>
            <person name="Geurts R."/>
            <person name="Zhang Z."/>
            <person name="Limpens E."/>
            <person name="Saunders D.G."/>
            <person name="Mu D."/>
            <person name="Pang E."/>
            <person name="Cao H."/>
            <person name="Cha H."/>
            <person name="Lin T."/>
            <person name="Zhou Q."/>
            <person name="Shang Y."/>
            <person name="Li Y."/>
            <person name="Ivanov S."/>
            <person name="Sharma T."/>
            <person name="Velzen R.V."/>
            <person name="Ruijter N.D."/>
            <person name="Aanen D.K."/>
            <person name="Win J."/>
            <person name="Kamoun S."/>
            <person name="Bisseling T."/>
            <person name="Huang S."/>
        </authorList>
    </citation>
    <scope>NUCLEOTIDE SEQUENCE [LARGE SCALE GENOMIC DNA]</scope>
    <source>
        <strain evidence="13">DAOM197198w</strain>
    </source>
</reference>
<dbReference type="GO" id="GO:0006882">
    <property type="term" value="P:intracellular zinc ion homeostasis"/>
    <property type="evidence" value="ECO:0007669"/>
    <property type="project" value="TreeGrafter"/>
</dbReference>
<name>A0A015KGN3_RHIIW</name>
<dbReference type="InterPro" id="IPR036837">
    <property type="entry name" value="Cation_efflux_CTD_sf"/>
</dbReference>
<evidence type="ECO:0000256" key="5">
    <source>
        <dbReference type="ARBA" id="ARBA00022833"/>
    </source>
</evidence>
<evidence type="ECO:0000256" key="3">
    <source>
        <dbReference type="ARBA" id="ARBA00022448"/>
    </source>
</evidence>
<dbReference type="GO" id="GO:0005385">
    <property type="term" value="F:zinc ion transmembrane transporter activity"/>
    <property type="evidence" value="ECO:0007669"/>
    <property type="project" value="TreeGrafter"/>
</dbReference>
<evidence type="ECO:0000259" key="10">
    <source>
        <dbReference type="Pfam" id="PF01545"/>
    </source>
</evidence>
<keyword evidence="3" id="KW-0813">Transport</keyword>
<dbReference type="InterPro" id="IPR027469">
    <property type="entry name" value="Cation_efflux_TMD_sf"/>
</dbReference>
<dbReference type="EMBL" id="JEMT01026607">
    <property type="protein sequence ID" value="EXX58776.1"/>
    <property type="molecule type" value="Genomic_DNA"/>
</dbReference>
<dbReference type="STRING" id="1432141.A0A015KGN3"/>
<sequence>MKLSRQTRIIILLIIDISFFITEIILGYWINSLAIIADSFHMLNDIFSLVVALYALKLASRSTFSSKYSYGWQRAEVLGALINGVFLMALCLSIFIQAIERFFDPPDIKNPVVILGVGCAGLLSNIVGLLLFHEHGHGHSHGHSHDHGKKSADVDVPIDEILVHPAASRRSIVKAAQESRDSQEFKEIINDNSNHSNSSNNENISIKEEESDTNNNQKISETEDNQNHRDNQSHKKDKNLNMRGVFIHVLGDALGNIGVVCSGLFIYLTHFSWRFYIDPLTSLILTIIILMSAIPLVKSASFILLQKVPSGLPIDDVRSRIKELYGVLSVHELHIWQLSDTKRICSVHILLAPSANYMEIAADIRKILHVHGVHSITIQPEYVKIGLNKNDSGEVIMVVENSTKGEVELVANEVDNHETACLLRCNLDSSCTQNLCCPPPVSQPPKDMTTTPSN</sequence>
<feature type="compositionally biased region" description="Low complexity" evidence="8">
    <location>
        <begin position="190"/>
        <end position="204"/>
    </location>
</feature>
<dbReference type="InterPro" id="IPR058533">
    <property type="entry name" value="Cation_efflux_TM"/>
</dbReference>
<gene>
    <name evidence="12" type="ORF">RirG_194860</name>
</gene>
<keyword evidence="5" id="KW-0862">Zinc</keyword>
<proteinExistence type="inferred from homology"/>